<feature type="transmembrane region" description="Helical" evidence="1">
    <location>
        <begin position="30"/>
        <end position="49"/>
    </location>
</feature>
<dbReference type="AlphaFoldDB" id="A0A7M2YWR4"/>
<reference evidence="3" key="2">
    <citation type="journal article" date="2019" name="MicrobiologyOpen">
        <title>High-quality draft genome sequence of Gaiella occulta isolated from a 150 meter deep mineral water borehole and comparison with the genome sequences of other deep-branching lineages of the phylum Actinobacteria.</title>
        <authorList>
            <person name="Severino R."/>
            <person name="Froufe H.J.C."/>
            <person name="Barroso C."/>
            <person name="Albuquerque L."/>
            <person name="Lobo-da-Cunha A."/>
            <person name="da Costa M.S."/>
            <person name="Egas C."/>
        </authorList>
    </citation>
    <scope>NUCLEOTIDE SEQUENCE [LARGE SCALE GENOMIC DNA]</scope>
    <source>
        <strain evidence="3">F2-233</strain>
    </source>
</reference>
<evidence type="ECO:0000313" key="2">
    <source>
        <dbReference type="EMBL" id="RDI74572.1"/>
    </source>
</evidence>
<name>A0A7M2YWR4_9ACTN</name>
<keyword evidence="1" id="KW-0472">Membrane</keyword>
<evidence type="ECO:0000313" key="3">
    <source>
        <dbReference type="Proteomes" id="UP000254134"/>
    </source>
</evidence>
<dbReference type="RefSeq" id="WP_114795899.1">
    <property type="nucleotide sequence ID" value="NZ_QQZY01000003.1"/>
</dbReference>
<dbReference type="EMBL" id="QQZY01000003">
    <property type="protein sequence ID" value="RDI74572.1"/>
    <property type="molecule type" value="Genomic_DNA"/>
</dbReference>
<keyword evidence="1" id="KW-1133">Transmembrane helix</keyword>
<reference evidence="2 3" key="1">
    <citation type="submission" date="2018-07" db="EMBL/GenBank/DDBJ databases">
        <title>High-quality-draft genome sequence of Gaiella occulta.</title>
        <authorList>
            <person name="Severino R."/>
            <person name="Froufe H.J.C."/>
            <person name="Rainey F.A."/>
            <person name="Barroso C."/>
            <person name="Albuquerque L."/>
            <person name="Lobo-Da-Cunha A."/>
            <person name="Da Costa M.S."/>
            <person name="Egas C."/>
        </authorList>
    </citation>
    <scope>NUCLEOTIDE SEQUENCE [LARGE SCALE GENOMIC DNA]</scope>
    <source>
        <strain evidence="2 3">F2-233</strain>
    </source>
</reference>
<protein>
    <submittedName>
        <fullName evidence="2">Uncharacterized protein</fullName>
    </submittedName>
</protein>
<sequence length="74" mass="7893">MDTALALAAPAYKPPALAYRGEVAETDEVVWWIVVVGFAYAIALAYAAWCRHGGGSAEIQFGWSGFKVVCKSPS</sequence>
<comment type="caution">
    <text evidence="2">The sequence shown here is derived from an EMBL/GenBank/DDBJ whole genome shotgun (WGS) entry which is preliminary data.</text>
</comment>
<keyword evidence="3" id="KW-1185">Reference proteome</keyword>
<evidence type="ECO:0000256" key="1">
    <source>
        <dbReference type="SAM" id="Phobius"/>
    </source>
</evidence>
<organism evidence="2 3">
    <name type="scientific">Gaiella occulta</name>
    <dbReference type="NCBI Taxonomy" id="1002870"/>
    <lineage>
        <taxon>Bacteria</taxon>
        <taxon>Bacillati</taxon>
        <taxon>Actinomycetota</taxon>
        <taxon>Thermoleophilia</taxon>
        <taxon>Gaiellales</taxon>
        <taxon>Gaiellaceae</taxon>
        <taxon>Gaiella</taxon>
    </lineage>
</organism>
<keyword evidence="1" id="KW-0812">Transmembrane</keyword>
<gene>
    <name evidence="2" type="ORF">Gocc_1461</name>
</gene>
<accession>A0A7M2YWR4</accession>
<dbReference type="Proteomes" id="UP000254134">
    <property type="component" value="Unassembled WGS sequence"/>
</dbReference>
<proteinExistence type="predicted"/>